<dbReference type="PANTHER" id="PTHR30514">
    <property type="entry name" value="GLUCOKINASE"/>
    <property type="match status" value="1"/>
</dbReference>
<comment type="caution">
    <text evidence="6">The sequence shown here is derived from an EMBL/GenBank/DDBJ whole genome shotgun (WGS) entry which is preliminary data.</text>
</comment>
<evidence type="ECO:0000256" key="2">
    <source>
        <dbReference type="ARBA" id="ARBA00023125"/>
    </source>
</evidence>
<dbReference type="InterPro" id="IPR000281">
    <property type="entry name" value="HTH_RpiR"/>
</dbReference>
<gene>
    <name evidence="6" type="ORF">ACFQ4R_08800</name>
</gene>
<organism evidence="6 7">
    <name type="scientific">Lapidilactobacillus gannanensis</name>
    <dbReference type="NCBI Taxonomy" id="2486002"/>
    <lineage>
        <taxon>Bacteria</taxon>
        <taxon>Bacillati</taxon>
        <taxon>Bacillota</taxon>
        <taxon>Bacilli</taxon>
        <taxon>Lactobacillales</taxon>
        <taxon>Lactobacillaceae</taxon>
        <taxon>Lapidilactobacillus</taxon>
    </lineage>
</organism>
<dbReference type="InterPro" id="IPR001347">
    <property type="entry name" value="SIS_dom"/>
</dbReference>
<dbReference type="Pfam" id="PF01418">
    <property type="entry name" value="HTH_6"/>
    <property type="match status" value="1"/>
</dbReference>
<keyword evidence="1" id="KW-0805">Transcription regulation</keyword>
<keyword evidence="2" id="KW-0238">DNA-binding</keyword>
<evidence type="ECO:0000259" key="4">
    <source>
        <dbReference type="PROSITE" id="PS51071"/>
    </source>
</evidence>
<sequence>MSIIQEVSLLRTDLTKVERKIASYIVDYPELVLKQNVAELATAAGASAATVIRFFQKNGYSNLAQFKLLLASDLAITKRRTNDDVKPHSDYDIVKQKLLNNSIESLQQTSDTLTKESVMAIIKKIHDAQQIYLFGLGASSLVAENITQKWARLGIQFSSFQEINLFLPALETATKNDLIWFISNSGSTPEIVWAAKIAKEKQLTTVSLTKYDANPLADLTELRLHTATPLEAKIRSAATNSLLSQFLVVDIIYYFYLSQYYDESNDNITRTHQIIERYHQETLNNKNQSNQG</sequence>
<dbReference type="SUPFAM" id="SSF53697">
    <property type="entry name" value="SIS domain"/>
    <property type="match status" value="1"/>
</dbReference>
<dbReference type="Pfam" id="PF01380">
    <property type="entry name" value="SIS"/>
    <property type="match status" value="1"/>
</dbReference>
<dbReference type="PANTHER" id="PTHR30514:SF10">
    <property type="entry name" value="MURR_RPIR FAMILY TRANSCRIPTIONAL REGULATOR"/>
    <property type="match status" value="1"/>
</dbReference>
<evidence type="ECO:0000256" key="1">
    <source>
        <dbReference type="ARBA" id="ARBA00023015"/>
    </source>
</evidence>
<dbReference type="SUPFAM" id="SSF46689">
    <property type="entry name" value="Homeodomain-like"/>
    <property type="match status" value="1"/>
</dbReference>
<dbReference type="InterPro" id="IPR035472">
    <property type="entry name" value="RpiR-like_SIS"/>
</dbReference>
<protein>
    <submittedName>
        <fullName evidence="6">MurR/RpiR family transcriptional regulator</fullName>
    </submittedName>
</protein>
<feature type="domain" description="SIS" evidence="5">
    <location>
        <begin position="121"/>
        <end position="262"/>
    </location>
</feature>
<evidence type="ECO:0000259" key="5">
    <source>
        <dbReference type="PROSITE" id="PS51464"/>
    </source>
</evidence>
<dbReference type="Gene3D" id="1.10.10.10">
    <property type="entry name" value="Winged helix-like DNA-binding domain superfamily/Winged helix DNA-binding domain"/>
    <property type="match status" value="1"/>
</dbReference>
<dbReference type="Proteomes" id="UP001597191">
    <property type="component" value="Unassembled WGS sequence"/>
</dbReference>
<dbReference type="InterPro" id="IPR036388">
    <property type="entry name" value="WH-like_DNA-bd_sf"/>
</dbReference>
<dbReference type="InterPro" id="IPR009057">
    <property type="entry name" value="Homeodomain-like_sf"/>
</dbReference>
<evidence type="ECO:0000313" key="7">
    <source>
        <dbReference type="Proteomes" id="UP001597191"/>
    </source>
</evidence>
<dbReference type="RefSeq" id="WP_125650273.1">
    <property type="nucleotide sequence ID" value="NZ_JBHTOH010000085.1"/>
</dbReference>
<dbReference type="InterPro" id="IPR046348">
    <property type="entry name" value="SIS_dom_sf"/>
</dbReference>
<dbReference type="Gene3D" id="3.40.50.10490">
    <property type="entry name" value="Glucose-6-phosphate isomerase like protein, domain 1"/>
    <property type="match status" value="1"/>
</dbReference>
<dbReference type="InterPro" id="IPR047640">
    <property type="entry name" value="RpiR-like"/>
</dbReference>
<accession>A0ABW4BPH1</accession>
<feature type="domain" description="HTH rpiR-type" evidence="4">
    <location>
        <begin position="1"/>
        <end position="77"/>
    </location>
</feature>
<evidence type="ECO:0000256" key="3">
    <source>
        <dbReference type="ARBA" id="ARBA00023163"/>
    </source>
</evidence>
<dbReference type="CDD" id="cd05013">
    <property type="entry name" value="SIS_RpiR"/>
    <property type="match status" value="1"/>
</dbReference>
<name>A0ABW4BPH1_9LACO</name>
<keyword evidence="3" id="KW-0804">Transcription</keyword>
<dbReference type="PROSITE" id="PS51464">
    <property type="entry name" value="SIS"/>
    <property type="match status" value="1"/>
</dbReference>
<dbReference type="EMBL" id="JBHTOH010000085">
    <property type="protein sequence ID" value="MFD1411681.1"/>
    <property type="molecule type" value="Genomic_DNA"/>
</dbReference>
<evidence type="ECO:0000313" key="6">
    <source>
        <dbReference type="EMBL" id="MFD1411681.1"/>
    </source>
</evidence>
<dbReference type="PROSITE" id="PS51071">
    <property type="entry name" value="HTH_RPIR"/>
    <property type="match status" value="1"/>
</dbReference>
<reference evidence="7" key="1">
    <citation type="journal article" date="2019" name="Int. J. Syst. Evol. Microbiol.">
        <title>The Global Catalogue of Microorganisms (GCM) 10K type strain sequencing project: providing services to taxonomists for standard genome sequencing and annotation.</title>
        <authorList>
            <consortium name="The Broad Institute Genomics Platform"/>
            <consortium name="The Broad Institute Genome Sequencing Center for Infectious Disease"/>
            <person name="Wu L."/>
            <person name="Ma J."/>
        </authorList>
    </citation>
    <scope>NUCLEOTIDE SEQUENCE [LARGE SCALE GENOMIC DNA]</scope>
    <source>
        <strain evidence="7">CCM 8937</strain>
    </source>
</reference>
<keyword evidence="7" id="KW-1185">Reference proteome</keyword>
<proteinExistence type="predicted"/>